<name>A0A8E2JYN3_9PEZI</name>
<evidence type="ECO:0000256" key="2">
    <source>
        <dbReference type="ARBA" id="ARBA00022692"/>
    </source>
</evidence>
<reference evidence="8 9" key="1">
    <citation type="journal article" date="2016" name="Nat. Commun.">
        <title>Ectomycorrhizal ecology is imprinted in the genome of the dominant symbiotic fungus Cenococcum geophilum.</title>
        <authorList>
            <consortium name="DOE Joint Genome Institute"/>
            <person name="Peter M."/>
            <person name="Kohler A."/>
            <person name="Ohm R.A."/>
            <person name="Kuo A."/>
            <person name="Krutzmann J."/>
            <person name="Morin E."/>
            <person name="Arend M."/>
            <person name="Barry K.W."/>
            <person name="Binder M."/>
            <person name="Choi C."/>
            <person name="Clum A."/>
            <person name="Copeland A."/>
            <person name="Grisel N."/>
            <person name="Haridas S."/>
            <person name="Kipfer T."/>
            <person name="LaButti K."/>
            <person name="Lindquist E."/>
            <person name="Lipzen A."/>
            <person name="Maire R."/>
            <person name="Meier B."/>
            <person name="Mihaltcheva S."/>
            <person name="Molinier V."/>
            <person name="Murat C."/>
            <person name="Poggeler S."/>
            <person name="Quandt C.A."/>
            <person name="Sperisen C."/>
            <person name="Tritt A."/>
            <person name="Tisserant E."/>
            <person name="Crous P.W."/>
            <person name="Henrissat B."/>
            <person name="Nehls U."/>
            <person name="Egli S."/>
            <person name="Spatafora J.W."/>
            <person name="Grigoriev I.V."/>
            <person name="Martin F.M."/>
        </authorList>
    </citation>
    <scope>NUCLEOTIDE SEQUENCE [LARGE SCALE GENOMIC DNA]</scope>
    <source>
        <strain evidence="8 9">CBS 207.34</strain>
    </source>
</reference>
<evidence type="ECO:0000256" key="3">
    <source>
        <dbReference type="ARBA" id="ARBA00022989"/>
    </source>
</evidence>
<feature type="transmembrane region" description="Helical" evidence="6">
    <location>
        <begin position="200"/>
        <end position="225"/>
    </location>
</feature>
<dbReference type="Pfam" id="PF20684">
    <property type="entry name" value="Fung_rhodopsin"/>
    <property type="match status" value="1"/>
</dbReference>
<evidence type="ECO:0000256" key="1">
    <source>
        <dbReference type="ARBA" id="ARBA00004141"/>
    </source>
</evidence>
<gene>
    <name evidence="8" type="ORF">AOQ84DRAFT_405427</name>
</gene>
<dbReference type="AlphaFoldDB" id="A0A8E2JYN3"/>
<evidence type="ECO:0000313" key="9">
    <source>
        <dbReference type="Proteomes" id="UP000250140"/>
    </source>
</evidence>
<dbReference type="OrthoDB" id="444631at2759"/>
<keyword evidence="2 6" id="KW-0812">Transmembrane</keyword>
<evidence type="ECO:0000256" key="4">
    <source>
        <dbReference type="ARBA" id="ARBA00023136"/>
    </source>
</evidence>
<proteinExistence type="inferred from homology"/>
<keyword evidence="3 6" id="KW-1133">Transmembrane helix</keyword>
<dbReference type="PANTHER" id="PTHR33048">
    <property type="entry name" value="PTH11-LIKE INTEGRAL MEMBRANE PROTEIN (AFU_ORTHOLOGUE AFUA_5G11245)"/>
    <property type="match status" value="1"/>
</dbReference>
<accession>A0A8E2JYN3</accession>
<feature type="domain" description="Rhodopsin" evidence="7">
    <location>
        <begin position="27"/>
        <end position="265"/>
    </location>
</feature>
<keyword evidence="4 6" id="KW-0472">Membrane</keyword>
<organism evidence="8 9">
    <name type="scientific">Glonium stellatum</name>
    <dbReference type="NCBI Taxonomy" id="574774"/>
    <lineage>
        <taxon>Eukaryota</taxon>
        <taxon>Fungi</taxon>
        <taxon>Dikarya</taxon>
        <taxon>Ascomycota</taxon>
        <taxon>Pezizomycotina</taxon>
        <taxon>Dothideomycetes</taxon>
        <taxon>Pleosporomycetidae</taxon>
        <taxon>Gloniales</taxon>
        <taxon>Gloniaceae</taxon>
        <taxon>Glonium</taxon>
    </lineage>
</organism>
<dbReference type="EMBL" id="KV748568">
    <property type="protein sequence ID" value="OCL14480.1"/>
    <property type="molecule type" value="Genomic_DNA"/>
</dbReference>
<evidence type="ECO:0000313" key="8">
    <source>
        <dbReference type="EMBL" id="OCL14480.1"/>
    </source>
</evidence>
<dbReference type="Proteomes" id="UP000250140">
    <property type="component" value="Unassembled WGS sequence"/>
</dbReference>
<feature type="transmembrane region" description="Helical" evidence="6">
    <location>
        <begin position="122"/>
        <end position="144"/>
    </location>
</feature>
<comment type="similarity">
    <text evidence="5">Belongs to the SAT4 family.</text>
</comment>
<comment type="subcellular location">
    <subcellularLocation>
        <location evidence="1">Membrane</location>
        <topology evidence="1">Multi-pass membrane protein</topology>
    </subcellularLocation>
</comment>
<feature type="transmembrane region" description="Helical" evidence="6">
    <location>
        <begin position="245"/>
        <end position="263"/>
    </location>
</feature>
<evidence type="ECO:0000259" key="7">
    <source>
        <dbReference type="Pfam" id="PF20684"/>
    </source>
</evidence>
<keyword evidence="9" id="KW-1185">Reference proteome</keyword>
<sequence length="305" mass="34093">MLHTIPAHVMVGVVMTLFSFSTALVGLRLTIRIFIFHSAGLDDWTCFAAWMLNLAETVLLFQELSAGSGQHVALLSPEQVQQALLMEYISILPYIWCIGFVKASIVIQLQRTLPTHNNMRKLCIFMSITIGIVTAAFTVVFLLMCMPPNGYWDLSKRAECHAIWTTNFAFLAVNVATEVALILMPIVIFGKLQLRKADKLGLIAIFTLFGLVPITNLLRIPAIIYMEQDPDMTYSHQTVVGYSRIELNVCIICACLPTLRVPLARAWSIIRRQSQNNTTLHQVPREGVMVLNRVGPSSNMASLED</sequence>
<dbReference type="GO" id="GO:0016020">
    <property type="term" value="C:membrane"/>
    <property type="evidence" value="ECO:0007669"/>
    <property type="project" value="UniProtKB-SubCell"/>
</dbReference>
<dbReference type="PANTHER" id="PTHR33048:SF47">
    <property type="entry name" value="INTEGRAL MEMBRANE PROTEIN-RELATED"/>
    <property type="match status" value="1"/>
</dbReference>
<evidence type="ECO:0000256" key="5">
    <source>
        <dbReference type="ARBA" id="ARBA00038359"/>
    </source>
</evidence>
<dbReference type="InterPro" id="IPR052337">
    <property type="entry name" value="SAT4-like"/>
</dbReference>
<evidence type="ECO:0000256" key="6">
    <source>
        <dbReference type="SAM" id="Phobius"/>
    </source>
</evidence>
<dbReference type="InterPro" id="IPR049326">
    <property type="entry name" value="Rhodopsin_dom_fungi"/>
</dbReference>
<feature type="transmembrane region" description="Helical" evidence="6">
    <location>
        <begin position="6"/>
        <end position="29"/>
    </location>
</feature>
<feature type="transmembrane region" description="Helical" evidence="6">
    <location>
        <begin position="164"/>
        <end position="188"/>
    </location>
</feature>
<protein>
    <recommendedName>
        <fullName evidence="7">Rhodopsin domain-containing protein</fullName>
    </recommendedName>
</protein>